<dbReference type="Proteomes" id="UP001457282">
    <property type="component" value="Unassembled WGS sequence"/>
</dbReference>
<evidence type="ECO:0000256" key="1">
    <source>
        <dbReference type="SAM" id="MobiDB-lite"/>
    </source>
</evidence>
<feature type="chain" id="PRO_5043553598" evidence="2">
    <location>
        <begin position="22"/>
        <end position="89"/>
    </location>
</feature>
<keyword evidence="2" id="KW-0732">Signal</keyword>
<feature type="signal peptide" evidence="2">
    <location>
        <begin position="1"/>
        <end position="21"/>
    </location>
</feature>
<reference evidence="3 4" key="1">
    <citation type="journal article" date="2023" name="G3 (Bethesda)">
        <title>A chromosome-length genome assembly and annotation of blackberry (Rubus argutus, cv. 'Hillquist').</title>
        <authorList>
            <person name="Bruna T."/>
            <person name="Aryal R."/>
            <person name="Dudchenko O."/>
            <person name="Sargent D.J."/>
            <person name="Mead D."/>
            <person name="Buti M."/>
            <person name="Cavallini A."/>
            <person name="Hytonen T."/>
            <person name="Andres J."/>
            <person name="Pham M."/>
            <person name="Weisz D."/>
            <person name="Mascagni F."/>
            <person name="Usai G."/>
            <person name="Natali L."/>
            <person name="Bassil N."/>
            <person name="Fernandez G.E."/>
            <person name="Lomsadze A."/>
            <person name="Armour M."/>
            <person name="Olukolu B."/>
            <person name="Poorten T."/>
            <person name="Britton C."/>
            <person name="Davik J."/>
            <person name="Ashrafi H."/>
            <person name="Aiden E.L."/>
            <person name="Borodovsky M."/>
            <person name="Worthington M."/>
        </authorList>
    </citation>
    <scope>NUCLEOTIDE SEQUENCE [LARGE SCALE GENOMIC DNA]</scope>
    <source>
        <strain evidence="3">PI 553951</strain>
    </source>
</reference>
<proteinExistence type="predicted"/>
<name>A0AAW1VUS9_RUBAR</name>
<protein>
    <submittedName>
        <fullName evidence="3">Uncharacterized protein</fullName>
    </submittedName>
</protein>
<gene>
    <name evidence="3" type="ORF">M0R45_035696</name>
</gene>
<dbReference type="EMBL" id="JBEDUW010000007">
    <property type="protein sequence ID" value="KAK9911807.1"/>
    <property type="molecule type" value="Genomic_DNA"/>
</dbReference>
<evidence type="ECO:0000256" key="2">
    <source>
        <dbReference type="SAM" id="SignalP"/>
    </source>
</evidence>
<feature type="region of interest" description="Disordered" evidence="1">
    <location>
        <begin position="66"/>
        <end position="89"/>
    </location>
</feature>
<evidence type="ECO:0000313" key="3">
    <source>
        <dbReference type="EMBL" id="KAK9911807.1"/>
    </source>
</evidence>
<keyword evidence="4" id="KW-1185">Reference proteome</keyword>
<comment type="caution">
    <text evidence="3">The sequence shown here is derived from an EMBL/GenBank/DDBJ whole genome shotgun (WGS) entry which is preliminary data.</text>
</comment>
<sequence>MLTASGLKAWLLGDLGFFTAAMETRRIGQSKVHGGDGDAANWTEQGATAEGSLGTAASCLRRQGLGGYGAEESPATEAVEIDASVERHG</sequence>
<organism evidence="3 4">
    <name type="scientific">Rubus argutus</name>
    <name type="common">Southern blackberry</name>
    <dbReference type="NCBI Taxonomy" id="59490"/>
    <lineage>
        <taxon>Eukaryota</taxon>
        <taxon>Viridiplantae</taxon>
        <taxon>Streptophyta</taxon>
        <taxon>Embryophyta</taxon>
        <taxon>Tracheophyta</taxon>
        <taxon>Spermatophyta</taxon>
        <taxon>Magnoliopsida</taxon>
        <taxon>eudicotyledons</taxon>
        <taxon>Gunneridae</taxon>
        <taxon>Pentapetalae</taxon>
        <taxon>rosids</taxon>
        <taxon>fabids</taxon>
        <taxon>Rosales</taxon>
        <taxon>Rosaceae</taxon>
        <taxon>Rosoideae</taxon>
        <taxon>Rosoideae incertae sedis</taxon>
        <taxon>Rubus</taxon>
    </lineage>
</organism>
<dbReference type="AlphaFoldDB" id="A0AAW1VUS9"/>
<evidence type="ECO:0000313" key="4">
    <source>
        <dbReference type="Proteomes" id="UP001457282"/>
    </source>
</evidence>
<accession>A0AAW1VUS9</accession>